<keyword evidence="2" id="KW-0732">Signal</keyword>
<dbReference type="EMBL" id="BGPR01013834">
    <property type="protein sequence ID" value="GBN62483.1"/>
    <property type="molecule type" value="Genomic_DNA"/>
</dbReference>
<keyword evidence="1" id="KW-0812">Transmembrane</keyword>
<evidence type="ECO:0000313" key="4">
    <source>
        <dbReference type="Proteomes" id="UP000499080"/>
    </source>
</evidence>
<reference evidence="3 4" key="1">
    <citation type="journal article" date="2019" name="Sci. Rep.">
        <title>Orb-weaving spider Araneus ventricosus genome elucidates the spidroin gene catalogue.</title>
        <authorList>
            <person name="Kono N."/>
            <person name="Nakamura H."/>
            <person name="Ohtoshi R."/>
            <person name="Moran D.A.P."/>
            <person name="Shinohara A."/>
            <person name="Yoshida Y."/>
            <person name="Fujiwara M."/>
            <person name="Mori M."/>
            <person name="Tomita M."/>
            <person name="Arakawa K."/>
        </authorList>
    </citation>
    <scope>NUCLEOTIDE SEQUENCE [LARGE SCALE GENOMIC DNA]</scope>
</reference>
<sequence length="118" mass="13004">MSLVIVLWIILESFEFQVTLTEQFSCLNNPYSIFLDASLFVQLSLDAALLWRSSSRRSLPTSGVSIALDADILRRLCSTRASCCSRFSHARITFALLAFGCACPIDCLFFGGILNANA</sequence>
<evidence type="ECO:0000256" key="2">
    <source>
        <dbReference type="SAM" id="SignalP"/>
    </source>
</evidence>
<keyword evidence="1" id="KW-1133">Transmembrane helix</keyword>
<keyword evidence="1" id="KW-0472">Membrane</keyword>
<evidence type="ECO:0000313" key="3">
    <source>
        <dbReference type="EMBL" id="GBN62483.1"/>
    </source>
</evidence>
<protein>
    <submittedName>
        <fullName evidence="3">Uncharacterized protein</fullName>
    </submittedName>
</protein>
<keyword evidence="4" id="KW-1185">Reference proteome</keyword>
<evidence type="ECO:0000256" key="1">
    <source>
        <dbReference type="SAM" id="Phobius"/>
    </source>
</evidence>
<name>A0A4Y2QGR3_ARAVE</name>
<gene>
    <name evidence="3" type="ORF">AVEN_141040_1</name>
</gene>
<dbReference type="Proteomes" id="UP000499080">
    <property type="component" value="Unassembled WGS sequence"/>
</dbReference>
<feature type="signal peptide" evidence="2">
    <location>
        <begin position="1"/>
        <end position="21"/>
    </location>
</feature>
<dbReference type="AlphaFoldDB" id="A0A4Y2QGR3"/>
<feature type="transmembrane region" description="Helical" evidence="1">
    <location>
        <begin position="94"/>
        <end position="114"/>
    </location>
</feature>
<feature type="chain" id="PRO_5021331838" evidence="2">
    <location>
        <begin position="22"/>
        <end position="118"/>
    </location>
</feature>
<accession>A0A4Y2QGR3</accession>
<comment type="caution">
    <text evidence="3">The sequence shown here is derived from an EMBL/GenBank/DDBJ whole genome shotgun (WGS) entry which is preliminary data.</text>
</comment>
<proteinExistence type="predicted"/>
<organism evidence="3 4">
    <name type="scientific">Araneus ventricosus</name>
    <name type="common">Orbweaver spider</name>
    <name type="synonym">Epeira ventricosa</name>
    <dbReference type="NCBI Taxonomy" id="182803"/>
    <lineage>
        <taxon>Eukaryota</taxon>
        <taxon>Metazoa</taxon>
        <taxon>Ecdysozoa</taxon>
        <taxon>Arthropoda</taxon>
        <taxon>Chelicerata</taxon>
        <taxon>Arachnida</taxon>
        <taxon>Araneae</taxon>
        <taxon>Araneomorphae</taxon>
        <taxon>Entelegynae</taxon>
        <taxon>Araneoidea</taxon>
        <taxon>Araneidae</taxon>
        <taxon>Araneus</taxon>
    </lineage>
</organism>